<dbReference type="EMBL" id="CP011013">
    <property type="protein sequence ID" value="AJT49990.1"/>
    <property type="molecule type" value="Genomic_DNA"/>
</dbReference>
<protein>
    <submittedName>
        <fullName evidence="2">Exopolysaccharide biosynthesis protein</fullName>
    </submittedName>
</protein>
<proteinExistence type="predicted"/>
<evidence type="ECO:0000313" key="2">
    <source>
        <dbReference type="EMBL" id="AJT49990.1"/>
    </source>
</evidence>
<reference evidence="2 3" key="1">
    <citation type="journal article" date="2012" name="J. Bacteriol.">
        <title>Genome sequence of Lactobacillus mucosae LM1, isolated from piglet feces.</title>
        <authorList>
            <person name="Lee J.H."/>
            <person name="Valeriano V.D."/>
            <person name="Shin Y.R."/>
            <person name="Chae J.P."/>
            <person name="Kim G.B."/>
            <person name="Ham J.S."/>
            <person name="Chun J."/>
            <person name="Kang D.K."/>
        </authorList>
    </citation>
    <scope>NUCLEOTIDE SEQUENCE [LARGE SCALE GENOMIC DNA]</scope>
    <source>
        <strain evidence="2 3">LM1</strain>
    </source>
</reference>
<name>A0A0D4CJ95_LIMMU</name>
<evidence type="ECO:0000259" key="1">
    <source>
        <dbReference type="Pfam" id="PF14393"/>
    </source>
</evidence>
<sequence>MEVKVLVAAHKNYQMPTDPLYLPVFVGKELHPNVNHTFQGDNTGDNISSKNPTYNELTAIYWGWKNLQNLDAMGLVHYRRYLSLNHKKSLDSVLNESQVQDLLKDNDIILPPKRNYYIETNESHYLHAHHHEPFETMRQVIHEKYPQYMPSFEKVMKRTWAHMFNMFIMKRKPLDEYCTWMFDVLSEVEKRTDISNYSDYEKRVYGFLSELLLDVWLECHSEYKTVEVNYVFMEKQNWLLKGGKFLKRKIMGHGEH</sequence>
<dbReference type="RefSeq" id="WP_006499900.1">
    <property type="nucleotide sequence ID" value="NZ_CP011013.1"/>
</dbReference>
<organism evidence="2 3">
    <name type="scientific">Limosilactobacillus mucosae LM1</name>
    <dbReference type="NCBI Taxonomy" id="1130798"/>
    <lineage>
        <taxon>Bacteria</taxon>
        <taxon>Bacillati</taxon>
        <taxon>Bacillota</taxon>
        <taxon>Bacilli</taxon>
        <taxon>Lactobacillales</taxon>
        <taxon>Lactobacillaceae</taxon>
        <taxon>Limosilactobacillus</taxon>
    </lineage>
</organism>
<evidence type="ECO:0000313" key="3">
    <source>
        <dbReference type="Proteomes" id="UP000003645"/>
    </source>
</evidence>
<gene>
    <name evidence="2" type="ORF">LBLM1_02075</name>
</gene>
<dbReference type="Proteomes" id="UP000003645">
    <property type="component" value="Chromosome"/>
</dbReference>
<dbReference type="Pfam" id="PF14393">
    <property type="entry name" value="DUF4422"/>
    <property type="match status" value="1"/>
</dbReference>
<dbReference type="KEGG" id="lmu:LBLM1_02075"/>
<accession>A0A0D4CJ95</accession>
<keyword evidence="3" id="KW-1185">Reference proteome</keyword>
<feature type="domain" description="DUF4422" evidence="1">
    <location>
        <begin position="4"/>
        <end position="218"/>
    </location>
</feature>
<dbReference type="AlphaFoldDB" id="A0A0D4CJ95"/>
<dbReference type="HOGENOM" id="CLU_065769_1_0_9"/>
<dbReference type="OrthoDB" id="9798746at2"/>
<dbReference type="STRING" id="1130798.LBLM1_02075"/>
<dbReference type="InterPro" id="IPR025536">
    <property type="entry name" value="DUF4422"/>
</dbReference>